<name>A0AA37CZ64_AERCA</name>
<organism evidence="1 2">
    <name type="scientific">Aeromonas caviae</name>
    <name type="common">Aeromonas punctata</name>
    <dbReference type="NCBI Taxonomy" id="648"/>
    <lineage>
        <taxon>Bacteria</taxon>
        <taxon>Pseudomonadati</taxon>
        <taxon>Pseudomonadota</taxon>
        <taxon>Gammaproteobacteria</taxon>
        <taxon>Aeromonadales</taxon>
        <taxon>Aeromonadaceae</taxon>
        <taxon>Aeromonas</taxon>
    </lineage>
</organism>
<dbReference type="EMBL" id="BPNN01000060">
    <property type="protein sequence ID" value="GJA64769.1"/>
    <property type="molecule type" value="Genomic_DNA"/>
</dbReference>
<evidence type="ECO:0000313" key="2">
    <source>
        <dbReference type="Proteomes" id="UP000886934"/>
    </source>
</evidence>
<accession>A0AA37CZ64</accession>
<sequence>MRYMLRVAQHFLSGELTLRHAIYALRVKPVAVTSKGKTWIIDPEFKV</sequence>
<protein>
    <submittedName>
        <fullName evidence="1">Uncharacterized protein</fullName>
    </submittedName>
</protein>
<dbReference type="Proteomes" id="UP000886934">
    <property type="component" value="Unassembled WGS sequence"/>
</dbReference>
<comment type="caution">
    <text evidence="1">The sequence shown here is derived from an EMBL/GenBank/DDBJ whole genome shotgun (WGS) entry which is preliminary data.</text>
</comment>
<proteinExistence type="predicted"/>
<reference evidence="1" key="1">
    <citation type="submission" date="2021-07" db="EMBL/GenBank/DDBJ databases">
        <title>Draft genome sequence of carbapenem-resistant Aeromonas spp. in Japan.</title>
        <authorList>
            <person name="Maehana S."/>
            <person name="Suzuki M."/>
            <person name="Kitasato H."/>
        </authorList>
    </citation>
    <scope>NUCLEOTIDE SEQUENCE</scope>
    <source>
        <strain evidence="1">KAM351</strain>
    </source>
</reference>
<dbReference type="AlphaFoldDB" id="A0AA37CZ64"/>
<evidence type="ECO:0000313" key="1">
    <source>
        <dbReference type="EMBL" id="GJA64769.1"/>
    </source>
</evidence>
<gene>
    <name evidence="1" type="ORF">KAM351_33800</name>
</gene>